<evidence type="ECO:0000313" key="2">
    <source>
        <dbReference type="EMBL" id="MBB5361469.1"/>
    </source>
</evidence>
<proteinExistence type="predicted"/>
<dbReference type="AlphaFoldDB" id="A0A7W8NBT8"/>
<accession>A0A7W8NBT8</accession>
<comment type="caution">
    <text evidence="2">The sequence shown here is derived from an EMBL/GenBank/DDBJ whole genome shotgun (WGS) entry which is preliminary data.</text>
</comment>
<organism evidence="2 3">
    <name type="scientific">Deinococcus humi</name>
    <dbReference type="NCBI Taxonomy" id="662880"/>
    <lineage>
        <taxon>Bacteria</taxon>
        <taxon>Thermotogati</taxon>
        <taxon>Deinococcota</taxon>
        <taxon>Deinococci</taxon>
        <taxon>Deinococcales</taxon>
        <taxon>Deinococcaceae</taxon>
        <taxon>Deinococcus</taxon>
    </lineage>
</organism>
<reference evidence="2 3" key="1">
    <citation type="submission" date="2020-08" db="EMBL/GenBank/DDBJ databases">
        <title>Genomic Encyclopedia of Type Strains, Phase IV (KMG-IV): sequencing the most valuable type-strain genomes for metagenomic binning, comparative biology and taxonomic classification.</title>
        <authorList>
            <person name="Goeker M."/>
        </authorList>
    </citation>
    <scope>NUCLEOTIDE SEQUENCE [LARGE SCALE GENOMIC DNA]</scope>
    <source>
        <strain evidence="2 3">DSM 27939</strain>
    </source>
</reference>
<feature type="region of interest" description="Disordered" evidence="1">
    <location>
        <begin position="81"/>
        <end position="104"/>
    </location>
</feature>
<dbReference type="RefSeq" id="WP_184127535.1">
    <property type="nucleotide sequence ID" value="NZ_JACHFL010000001.1"/>
</dbReference>
<evidence type="ECO:0000256" key="1">
    <source>
        <dbReference type="SAM" id="MobiDB-lite"/>
    </source>
</evidence>
<evidence type="ECO:0000313" key="3">
    <source>
        <dbReference type="Proteomes" id="UP000552709"/>
    </source>
</evidence>
<keyword evidence="3" id="KW-1185">Reference proteome</keyword>
<dbReference type="EMBL" id="JACHFL010000001">
    <property type="protein sequence ID" value="MBB5361469.1"/>
    <property type="molecule type" value="Genomic_DNA"/>
</dbReference>
<sequence>MAEERPFLTEANPRGEQTAAAAPDALFDLAVNRAWAALRGLRPADPRAALSTGFLAGWHARTRFARRVPLDTVRAALQQRPGGGEWHWAGGPDGEWTRGKAPFP</sequence>
<protein>
    <submittedName>
        <fullName evidence="2">Uncharacterized protein</fullName>
    </submittedName>
</protein>
<name>A0A7W8NBT8_9DEIO</name>
<gene>
    <name evidence="2" type="ORF">HNQ08_000540</name>
</gene>
<dbReference type="Proteomes" id="UP000552709">
    <property type="component" value="Unassembled WGS sequence"/>
</dbReference>